<evidence type="ECO:0000313" key="2">
    <source>
        <dbReference type="EMBL" id="QCX01149.1"/>
    </source>
</evidence>
<dbReference type="InterPro" id="IPR010982">
    <property type="entry name" value="Lambda_DNA-bd_dom_sf"/>
</dbReference>
<dbReference type="PROSITE" id="PS50943">
    <property type="entry name" value="HTH_CROC1"/>
    <property type="match status" value="1"/>
</dbReference>
<organism evidence="2 3">
    <name type="scientific">Aggregatimonas sangjinii</name>
    <dbReference type="NCBI Taxonomy" id="2583587"/>
    <lineage>
        <taxon>Bacteria</taxon>
        <taxon>Pseudomonadati</taxon>
        <taxon>Bacteroidota</taxon>
        <taxon>Flavobacteriia</taxon>
        <taxon>Flavobacteriales</taxon>
        <taxon>Flavobacteriaceae</taxon>
        <taxon>Aggregatimonas</taxon>
    </lineage>
</organism>
<accession>A0A5B7SV38</accession>
<dbReference type="Pfam" id="PF01381">
    <property type="entry name" value="HTH_3"/>
    <property type="match status" value="1"/>
</dbReference>
<dbReference type="Gene3D" id="1.10.260.40">
    <property type="entry name" value="lambda repressor-like DNA-binding domains"/>
    <property type="match status" value="1"/>
</dbReference>
<dbReference type="EMBL" id="CP040710">
    <property type="protein sequence ID" value="QCX01149.1"/>
    <property type="molecule type" value="Genomic_DNA"/>
</dbReference>
<feature type="domain" description="HTH cro/C1-type" evidence="1">
    <location>
        <begin position="13"/>
        <end position="67"/>
    </location>
</feature>
<proteinExistence type="predicted"/>
<dbReference type="KEGG" id="asag:FGM00_13895"/>
<dbReference type="OrthoDB" id="2902336at2"/>
<name>A0A5B7SV38_9FLAO</name>
<dbReference type="Proteomes" id="UP000310017">
    <property type="component" value="Chromosome"/>
</dbReference>
<evidence type="ECO:0000259" key="1">
    <source>
        <dbReference type="PROSITE" id="PS50943"/>
    </source>
</evidence>
<keyword evidence="3" id="KW-1185">Reference proteome</keyword>
<protein>
    <submittedName>
        <fullName evidence="2">Helix-turn-helix domain-containing protein</fullName>
    </submittedName>
</protein>
<dbReference type="AlphaFoldDB" id="A0A5B7SV38"/>
<dbReference type="InterPro" id="IPR001387">
    <property type="entry name" value="Cro/C1-type_HTH"/>
</dbReference>
<evidence type="ECO:0000313" key="3">
    <source>
        <dbReference type="Proteomes" id="UP000310017"/>
    </source>
</evidence>
<dbReference type="RefSeq" id="WP_138853488.1">
    <property type="nucleotide sequence ID" value="NZ_CP040710.1"/>
</dbReference>
<reference evidence="2 3" key="1">
    <citation type="submission" date="2019-05" db="EMBL/GenBank/DDBJ databases">
        <title>Genome sequencing of F202Z8.</title>
        <authorList>
            <person name="Kwon Y.M."/>
        </authorList>
    </citation>
    <scope>NUCLEOTIDE SEQUENCE [LARGE SCALE GENOMIC DNA]</scope>
    <source>
        <strain evidence="2 3">F202Z8</strain>
    </source>
</reference>
<gene>
    <name evidence="2" type="ORF">FGM00_13895</name>
</gene>
<dbReference type="SUPFAM" id="SSF47413">
    <property type="entry name" value="lambda repressor-like DNA-binding domains"/>
    <property type="match status" value="1"/>
</dbReference>
<dbReference type="SMART" id="SM00530">
    <property type="entry name" value="HTH_XRE"/>
    <property type="match status" value="1"/>
</dbReference>
<sequence>MIIGESNDFGALLRHTRKTLGITQTFLSQESKITRAVISGIELGKIKNPHLDTVIRISNVLNLGVFIQSNRED</sequence>
<dbReference type="GO" id="GO:0003677">
    <property type="term" value="F:DNA binding"/>
    <property type="evidence" value="ECO:0007669"/>
    <property type="project" value="InterPro"/>
</dbReference>